<evidence type="ECO:0000256" key="6">
    <source>
        <dbReference type="ARBA" id="ARBA00023136"/>
    </source>
</evidence>
<feature type="transmembrane region" description="Helical" evidence="9">
    <location>
        <begin position="453"/>
        <end position="478"/>
    </location>
</feature>
<reference evidence="11 12" key="1">
    <citation type="submission" date="2022-05" db="EMBL/GenBank/DDBJ databases">
        <authorList>
            <consortium name="Genoscope - CEA"/>
            <person name="William W."/>
        </authorList>
    </citation>
    <scope>NUCLEOTIDE SEQUENCE [LARGE SCALE GENOMIC DNA]</scope>
</reference>
<dbReference type="PANTHER" id="PTHR24249">
    <property type="entry name" value="HISTAMINE RECEPTOR-RELATED G-PROTEIN COUPLED RECEPTOR"/>
    <property type="match status" value="1"/>
</dbReference>
<feature type="transmembrane region" description="Helical" evidence="9">
    <location>
        <begin position="123"/>
        <end position="145"/>
    </location>
</feature>
<dbReference type="InterPro" id="IPR050569">
    <property type="entry name" value="TAAR"/>
</dbReference>
<evidence type="ECO:0000256" key="5">
    <source>
        <dbReference type="ARBA" id="ARBA00023040"/>
    </source>
</evidence>
<feature type="transmembrane region" description="Helical" evidence="9">
    <location>
        <begin position="15"/>
        <end position="35"/>
    </location>
</feature>
<keyword evidence="8" id="KW-0807">Transducer</keyword>
<feature type="transmembrane region" description="Helical" evidence="9">
    <location>
        <begin position="221"/>
        <end position="241"/>
    </location>
</feature>
<feature type="domain" description="G-protein coupled receptors family 1 profile" evidence="10">
    <location>
        <begin position="315"/>
        <end position="562"/>
    </location>
</feature>
<feature type="transmembrane region" description="Helical" evidence="9">
    <location>
        <begin position="543"/>
        <end position="564"/>
    </location>
</feature>
<feature type="transmembrane region" description="Helical" evidence="9">
    <location>
        <begin position="510"/>
        <end position="531"/>
    </location>
</feature>
<dbReference type="Proteomes" id="UP001159405">
    <property type="component" value="Unassembled WGS sequence"/>
</dbReference>
<evidence type="ECO:0000256" key="4">
    <source>
        <dbReference type="ARBA" id="ARBA00022989"/>
    </source>
</evidence>
<feature type="transmembrane region" description="Helical" evidence="9">
    <location>
        <begin position="47"/>
        <end position="64"/>
    </location>
</feature>
<evidence type="ECO:0000256" key="1">
    <source>
        <dbReference type="ARBA" id="ARBA00004651"/>
    </source>
</evidence>
<comment type="caution">
    <text evidence="11">The sequence shown here is derived from an EMBL/GenBank/DDBJ whole genome shotgun (WGS) entry which is preliminary data.</text>
</comment>
<dbReference type="EMBL" id="CALNXK010000166">
    <property type="protein sequence ID" value="CAH3171687.1"/>
    <property type="molecule type" value="Genomic_DNA"/>
</dbReference>
<dbReference type="Pfam" id="PF00001">
    <property type="entry name" value="7tm_1"/>
    <property type="match status" value="2"/>
</dbReference>
<feature type="transmembrane region" description="Helical" evidence="9">
    <location>
        <begin position="412"/>
        <end position="433"/>
    </location>
</feature>
<dbReference type="PRINTS" id="PR00237">
    <property type="entry name" value="GPCRRHODOPSN"/>
</dbReference>
<feature type="transmembrane region" description="Helical" evidence="9">
    <location>
        <begin position="303"/>
        <end position="323"/>
    </location>
</feature>
<gene>
    <name evidence="11" type="ORF">PLOB_00012125</name>
</gene>
<feature type="domain" description="G-protein coupled receptors family 1 profile" evidence="10">
    <location>
        <begin position="27"/>
        <end position="278"/>
    </location>
</feature>
<dbReference type="InterPro" id="IPR000276">
    <property type="entry name" value="GPCR_Rhodpsn"/>
</dbReference>
<keyword evidence="4 9" id="KW-1133">Transmembrane helix</keyword>
<evidence type="ECO:0000259" key="10">
    <source>
        <dbReference type="PROSITE" id="PS50262"/>
    </source>
</evidence>
<keyword evidence="6 9" id="KW-0472">Membrane</keyword>
<dbReference type="CDD" id="cd00637">
    <property type="entry name" value="7tm_classA_rhodopsin-like"/>
    <property type="match status" value="2"/>
</dbReference>
<evidence type="ECO:0000256" key="8">
    <source>
        <dbReference type="ARBA" id="ARBA00023224"/>
    </source>
</evidence>
<feature type="transmembrane region" description="Helical" evidence="9">
    <location>
        <begin position="171"/>
        <end position="194"/>
    </location>
</feature>
<dbReference type="PANTHER" id="PTHR24249:SF372">
    <property type="entry name" value="G-PROTEIN COUPLED RECEPTORS FAMILY 1 PROFILE DOMAIN-CONTAINING PROTEIN"/>
    <property type="match status" value="1"/>
</dbReference>
<name>A0ABN8QYU0_9CNID</name>
<keyword evidence="12" id="KW-1185">Reference proteome</keyword>
<evidence type="ECO:0000313" key="12">
    <source>
        <dbReference type="Proteomes" id="UP001159405"/>
    </source>
</evidence>
<feature type="transmembrane region" description="Helical" evidence="9">
    <location>
        <begin position="84"/>
        <end position="102"/>
    </location>
</feature>
<accession>A0ABN8QYU0</accession>
<keyword evidence="5" id="KW-0297">G-protein coupled receptor</keyword>
<keyword evidence="7" id="KW-0675">Receptor</keyword>
<comment type="subcellular location">
    <subcellularLocation>
        <location evidence="1">Cell membrane</location>
        <topology evidence="1">Multi-pass membrane protein</topology>
    </subcellularLocation>
</comment>
<dbReference type="SUPFAM" id="SSF81321">
    <property type="entry name" value="Family A G protein-coupled receptor-like"/>
    <property type="match status" value="2"/>
</dbReference>
<evidence type="ECO:0000256" key="9">
    <source>
        <dbReference type="SAM" id="Phobius"/>
    </source>
</evidence>
<dbReference type="PROSITE" id="PS50262">
    <property type="entry name" value="G_PROTEIN_RECEP_F1_2"/>
    <property type="match status" value="2"/>
</dbReference>
<dbReference type="InterPro" id="IPR017452">
    <property type="entry name" value="GPCR_Rhodpsn_7TM"/>
</dbReference>
<feature type="transmembrane region" description="Helical" evidence="9">
    <location>
        <begin position="335"/>
        <end position="356"/>
    </location>
</feature>
<sequence length="580" mass="67678">EFDEYAGIFDPEYHIPPLICAVIIIGLNAWAISLVKTFSNLQTNMNLLLSSLAFSDLLTGLLSIPSHVACDIIRKTPVCVASQLMMRFTSVSTISHLLAITIDRHIGVKHSLRYNVVVTKRRVFITSAFIWCSSIFTSLIQLAWIDYKREDVDEEDDDIIKHEIRYDVTWLILYFLLPFVIMTVVYADIFMAILRQYRHIKRYNNPGWLETKRRTHSEWRAVIIFSIMLLVFVICWLPFFALRLHNNLGSNVFEISPILVYLFIYLRFFTSIFNPCAFILAKRDFPAEQYEFYEGFFDPKADVLPIFLAVLIVFVNGLVLVLMARQKHLRSITNLLLCSLAVSDLLTGLVSVPLFITCNIVRQSVVCIIQDQMSRFISSSIVCHLLSVTTDRYMAIIYPLHYTTFVTRPRCILVILLIWLLSAVTALVQLVWLDPFHHNLDEEPTDYVMRAELIYDIVFLVLFFGLPFIFMSFTYICIFAEIIRQGQNIQKQCVPCLNNKRKQRRHERKAVLIFAAMLCVYIICWLPYFALRRIDYSEIPLSLAYVIYWFRFLASLLNPCMYILGKQDFRKSLFFVKVTR</sequence>
<evidence type="ECO:0000256" key="3">
    <source>
        <dbReference type="ARBA" id="ARBA00022692"/>
    </source>
</evidence>
<proteinExistence type="predicted"/>
<protein>
    <recommendedName>
        <fullName evidence="10">G-protein coupled receptors family 1 profile domain-containing protein</fullName>
    </recommendedName>
</protein>
<feature type="non-terminal residue" evidence="11">
    <location>
        <position position="1"/>
    </location>
</feature>
<dbReference type="Gene3D" id="1.20.1070.10">
    <property type="entry name" value="Rhodopsin 7-helix transmembrane proteins"/>
    <property type="match status" value="2"/>
</dbReference>
<evidence type="ECO:0000256" key="7">
    <source>
        <dbReference type="ARBA" id="ARBA00023170"/>
    </source>
</evidence>
<keyword evidence="2" id="KW-1003">Cell membrane</keyword>
<evidence type="ECO:0000313" key="11">
    <source>
        <dbReference type="EMBL" id="CAH3171687.1"/>
    </source>
</evidence>
<organism evidence="11 12">
    <name type="scientific">Porites lobata</name>
    <dbReference type="NCBI Taxonomy" id="104759"/>
    <lineage>
        <taxon>Eukaryota</taxon>
        <taxon>Metazoa</taxon>
        <taxon>Cnidaria</taxon>
        <taxon>Anthozoa</taxon>
        <taxon>Hexacorallia</taxon>
        <taxon>Scleractinia</taxon>
        <taxon>Fungiina</taxon>
        <taxon>Poritidae</taxon>
        <taxon>Porites</taxon>
    </lineage>
</organism>
<evidence type="ECO:0000256" key="2">
    <source>
        <dbReference type="ARBA" id="ARBA00022475"/>
    </source>
</evidence>
<keyword evidence="3 9" id="KW-0812">Transmembrane</keyword>